<gene>
    <name evidence="1" type="ORF">CBRE1094_LOCUS21890</name>
</gene>
<sequence>MQPHRMRFRCWPINIDRNAHMNNAKYTRLTNYARRAFWQQNGAWDVCTRRTPKANMIVTALSTRYRKELSFMEAFDIVTSLLSWDSTCMYVEHRFVNSDSFVCAVCLVKYRLLCADQSFTPSALLAACDPTMEGRPSPPPTPELSAWMEYDQRSSAALRPRKPV</sequence>
<evidence type="ECO:0000313" key="1">
    <source>
        <dbReference type="EMBL" id="CAD9468495.1"/>
    </source>
</evidence>
<organism evidence="1">
    <name type="scientific">Haptolina brevifila</name>
    <dbReference type="NCBI Taxonomy" id="156173"/>
    <lineage>
        <taxon>Eukaryota</taxon>
        <taxon>Haptista</taxon>
        <taxon>Haptophyta</taxon>
        <taxon>Prymnesiophyceae</taxon>
        <taxon>Prymnesiales</taxon>
        <taxon>Prymnesiaceae</taxon>
        <taxon>Haptolina</taxon>
    </lineage>
</organism>
<dbReference type="PANTHER" id="PTHR12475">
    <property type="match status" value="1"/>
</dbReference>
<dbReference type="InterPro" id="IPR029069">
    <property type="entry name" value="HotDog_dom_sf"/>
</dbReference>
<dbReference type="AlphaFoldDB" id="A0A7S2GRQ6"/>
<accession>A0A7S2GRQ6</accession>
<dbReference type="Gene3D" id="3.10.129.10">
    <property type="entry name" value="Hotdog Thioesterase"/>
    <property type="match status" value="1"/>
</dbReference>
<proteinExistence type="predicted"/>
<dbReference type="PANTHER" id="PTHR12475:SF4">
    <property type="entry name" value="PROTEIN THEM6"/>
    <property type="match status" value="1"/>
</dbReference>
<dbReference type="SUPFAM" id="SSF54637">
    <property type="entry name" value="Thioesterase/thiol ester dehydrase-isomerase"/>
    <property type="match status" value="1"/>
</dbReference>
<dbReference type="Pfam" id="PF13279">
    <property type="entry name" value="4HBT_2"/>
    <property type="match status" value="1"/>
</dbReference>
<dbReference type="InterPro" id="IPR051490">
    <property type="entry name" value="THEM6_lcsJ_thioesterase"/>
</dbReference>
<evidence type="ECO:0008006" key="2">
    <source>
        <dbReference type="Google" id="ProtNLM"/>
    </source>
</evidence>
<dbReference type="EMBL" id="HBGU01040148">
    <property type="protein sequence ID" value="CAD9468495.1"/>
    <property type="molecule type" value="Transcribed_RNA"/>
</dbReference>
<protein>
    <recommendedName>
        <fullName evidence="2">Thioesterase domain-containing protein</fullName>
    </recommendedName>
</protein>
<name>A0A7S2GRQ6_9EUKA</name>
<dbReference type="CDD" id="cd00586">
    <property type="entry name" value="4HBT"/>
    <property type="match status" value="1"/>
</dbReference>
<reference evidence="1" key="1">
    <citation type="submission" date="2021-01" db="EMBL/GenBank/DDBJ databases">
        <authorList>
            <person name="Corre E."/>
            <person name="Pelletier E."/>
            <person name="Niang G."/>
            <person name="Scheremetjew M."/>
            <person name="Finn R."/>
            <person name="Kale V."/>
            <person name="Holt S."/>
            <person name="Cochrane G."/>
            <person name="Meng A."/>
            <person name="Brown T."/>
            <person name="Cohen L."/>
        </authorList>
    </citation>
    <scope>NUCLEOTIDE SEQUENCE</scope>
    <source>
        <strain evidence="1">UTEX LB 985</strain>
    </source>
</reference>